<evidence type="ECO:0000259" key="1">
    <source>
        <dbReference type="PROSITE" id="PS50878"/>
    </source>
</evidence>
<dbReference type="Proteomes" id="UP001165121">
    <property type="component" value="Unassembled WGS sequence"/>
</dbReference>
<dbReference type="EMBL" id="BSXT01000203">
    <property type="protein sequence ID" value="GMF20660.1"/>
    <property type="molecule type" value="Genomic_DNA"/>
</dbReference>
<reference evidence="2" key="1">
    <citation type="submission" date="2023-04" db="EMBL/GenBank/DDBJ databases">
        <title>Phytophthora fragariaefolia NBRC 109709.</title>
        <authorList>
            <person name="Ichikawa N."/>
            <person name="Sato H."/>
            <person name="Tonouchi N."/>
        </authorList>
    </citation>
    <scope>NUCLEOTIDE SEQUENCE</scope>
    <source>
        <strain evidence="2">NBRC 109709</strain>
    </source>
</reference>
<evidence type="ECO:0000313" key="2">
    <source>
        <dbReference type="EMBL" id="GMF20660.1"/>
    </source>
</evidence>
<name>A0A9W6TVF5_9STRA</name>
<gene>
    <name evidence="2" type="ORF">Pfra01_000253400</name>
</gene>
<dbReference type="Gene3D" id="3.30.70.270">
    <property type="match status" value="2"/>
</dbReference>
<feature type="domain" description="Reverse transcriptase" evidence="1">
    <location>
        <begin position="248"/>
        <end position="432"/>
    </location>
</feature>
<proteinExistence type="predicted"/>
<sequence>MSPDWITIAVVRTKQKSRRSKSRDSQAVGTTWIVAGTKFSAKAAKLPPSPCPNCKEMHWIRDCPKATTEAEKDELRKALREQVKANRSRLKRLDEPLPISGHEMTVNGVRLHLLIHTAVGPVEPMSTVDVLIADVDDNEFIMGDDLLLTLGIDVDRQLDMLADCDSDEASGDHIELEADDSPVAATSSSDEDTIAAVEPLLDRALENRFPVDRLEILRIIAHAYDIWHLELGDDPPASVPPMEVRLRDGARPVKCKPRKYPPHIRQFLREFNSQLVALGLVYENPDTAKALTDIRAAMRPILSLAVEPARGMNHFGLFDFLKGFAQLSLAELCQELLSYMTDEIVFTPRRVPQGSSDAAIFFQQFMEKCFDTLLYEYLLIGIDDLLLYANDINVYLDKLAELFSLLNQFGLKLKAKKSSLYQTQVKWCGKVIDGQGIRHDTERVDSLRSLPYPRTAGELQQFVRAINRVRESIIDYARRMDPLQRHFDAALVNTMRTRRAAVSIEIELTDNERQTFDGVKEALATAATLDFPDDTATTCLFIDVSDVG</sequence>
<dbReference type="Pfam" id="PF00078">
    <property type="entry name" value="RVT_1"/>
    <property type="match status" value="1"/>
</dbReference>
<dbReference type="InterPro" id="IPR043128">
    <property type="entry name" value="Rev_trsase/Diguanyl_cyclase"/>
</dbReference>
<accession>A0A9W6TVF5</accession>
<protein>
    <submittedName>
        <fullName evidence="2">Unnamed protein product</fullName>
    </submittedName>
</protein>
<organism evidence="2 3">
    <name type="scientific">Phytophthora fragariaefolia</name>
    <dbReference type="NCBI Taxonomy" id="1490495"/>
    <lineage>
        <taxon>Eukaryota</taxon>
        <taxon>Sar</taxon>
        <taxon>Stramenopiles</taxon>
        <taxon>Oomycota</taxon>
        <taxon>Peronosporomycetes</taxon>
        <taxon>Peronosporales</taxon>
        <taxon>Peronosporaceae</taxon>
        <taxon>Phytophthora</taxon>
    </lineage>
</organism>
<dbReference type="PANTHER" id="PTHR33064:SF37">
    <property type="entry name" value="RIBONUCLEASE H"/>
    <property type="match status" value="1"/>
</dbReference>
<dbReference type="InterPro" id="IPR051320">
    <property type="entry name" value="Viral_Replic_Matur_Polypro"/>
</dbReference>
<dbReference type="PANTHER" id="PTHR33064">
    <property type="entry name" value="POL PROTEIN"/>
    <property type="match status" value="1"/>
</dbReference>
<dbReference type="InterPro" id="IPR000477">
    <property type="entry name" value="RT_dom"/>
</dbReference>
<dbReference type="SUPFAM" id="SSF56672">
    <property type="entry name" value="DNA/RNA polymerases"/>
    <property type="match status" value="1"/>
</dbReference>
<dbReference type="Gene3D" id="3.10.10.10">
    <property type="entry name" value="HIV Type 1 Reverse Transcriptase, subunit A, domain 1"/>
    <property type="match status" value="1"/>
</dbReference>
<dbReference type="InterPro" id="IPR043502">
    <property type="entry name" value="DNA/RNA_pol_sf"/>
</dbReference>
<comment type="caution">
    <text evidence="2">The sequence shown here is derived from an EMBL/GenBank/DDBJ whole genome shotgun (WGS) entry which is preliminary data.</text>
</comment>
<dbReference type="AlphaFoldDB" id="A0A9W6TVF5"/>
<dbReference type="OrthoDB" id="126235at2759"/>
<dbReference type="PROSITE" id="PS50878">
    <property type="entry name" value="RT_POL"/>
    <property type="match status" value="1"/>
</dbReference>
<evidence type="ECO:0000313" key="3">
    <source>
        <dbReference type="Proteomes" id="UP001165121"/>
    </source>
</evidence>
<keyword evidence="3" id="KW-1185">Reference proteome</keyword>